<keyword evidence="2" id="KW-1185">Reference proteome</keyword>
<proteinExistence type="predicted"/>
<organism evidence="1 2">
    <name type="scientific">Euplotes crassus</name>
    <dbReference type="NCBI Taxonomy" id="5936"/>
    <lineage>
        <taxon>Eukaryota</taxon>
        <taxon>Sar</taxon>
        <taxon>Alveolata</taxon>
        <taxon>Ciliophora</taxon>
        <taxon>Intramacronucleata</taxon>
        <taxon>Spirotrichea</taxon>
        <taxon>Hypotrichia</taxon>
        <taxon>Euplotida</taxon>
        <taxon>Euplotidae</taxon>
        <taxon>Moneuplotes</taxon>
    </lineage>
</organism>
<evidence type="ECO:0000313" key="1">
    <source>
        <dbReference type="EMBL" id="CAI2378483.1"/>
    </source>
</evidence>
<reference evidence="1" key="1">
    <citation type="submission" date="2023-07" db="EMBL/GenBank/DDBJ databases">
        <authorList>
            <consortium name="AG Swart"/>
            <person name="Singh M."/>
            <person name="Singh A."/>
            <person name="Seah K."/>
            <person name="Emmerich C."/>
        </authorList>
    </citation>
    <scope>NUCLEOTIDE SEQUENCE</scope>
    <source>
        <strain evidence="1">DP1</strain>
    </source>
</reference>
<comment type="caution">
    <text evidence="1">The sequence shown here is derived from an EMBL/GenBank/DDBJ whole genome shotgun (WGS) entry which is preliminary data.</text>
</comment>
<name>A0AAD1XT83_EUPCR</name>
<dbReference type="AlphaFoldDB" id="A0AAD1XT83"/>
<dbReference type="Proteomes" id="UP001295684">
    <property type="component" value="Unassembled WGS sequence"/>
</dbReference>
<accession>A0AAD1XT83</accession>
<evidence type="ECO:0000313" key="2">
    <source>
        <dbReference type="Proteomes" id="UP001295684"/>
    </source>
</evidence>
<sequence length="88" mass="10355">MALIIFLHKFANFEAKGSDPMYFRNQLLDRMGHFDNIFQPERELSSKEELLLIILVPIIPNRFFKSLIYQSISTKSQILSKLLFSFKS</sequence>
<dbReference type="EMBL" id="CAMPGE010020214">
    <property type="protein sequence ID" value="CAI2378483.1"/>
    <property type="molecule type" value="Genomic_DNA"/>
</dbReference>
<gene>
    <name evidence="1" type="ORF">ECRASSUSDP1_LOCUS19880</name>
</gene>
<protein>
    <submittedName>
        <fullName evidence="1">Uncharacterized protein</fullName>
    </submittedName>
</protein>